<dbReference type="InterPro" id="IPR013324">
    <property type="entry name" value="RNA_pol_sigma_r3/r4-like"/>
</dbReference>
<dbReference type="GO" id="GO:0006352">
    <property type="term" value="P:DNA-templated transcription initiation"/>
    <property type="evidence" value="ECO:0007669"/>
    <property type="project" value="InterPro"/>
</dbReference>
<reference evidence="4 5" key="1">
    <citation type="submission" date="2020-10" db="EMBL/GenBank/DDBJ databases">
        <title>Ca. Dormibacterota MAGs.</title>
        <authorList>
            <person name="Montgomery K."/>
        </authorList>
    </citation>
    <scope>NUCLEOTIDE SEQUENCE [LARGE SCALE GENOMIC DNA]</scope>
    <source>
        <strain evidence="4">SC8811_S16_3</strain>
    </source>
</reference>
<feature type="domain" description="RNA polymerase sigma-70 region 2" evidence="1">
    <location>
        <begin position="18"/>
        <end position="83"/>
    </location>
</feature>
<dbReference type="InterPro" id="IPR013325">
    <property type="entry name" value="RNA_pol_sigma_r2"/>
</dbReference>
<accession>A0A934KCW4</accession>
<name>A0A934KCW4_9BACT</name>
<dbReference type="Pfam" id="PF04542">
    <property type="entry name" value="Sigma70_r2"/>
    <property type="match status" value="1"/>
</dbReference>
<feature type="domain" description="DUF6596" evidence="3">
    <location>
        <begin position="179"/>
        <end position="280"/>
    </location>
</feature>
<feature type="domain" description="RNA polymerase sigma factor 70 region 4 type 2" evidence="2">
    <location>
        <begin position="110"/>
        <end position="161"/>
    </location>
</feature>
<dbReference type="EMBL" id="JAEKNQ010000033">
    <property type="protein sequence ID" value="MBJ7603134.1"/>
    <property type="molecule type" value="Genomic_DNA"/>
</dbReference>
<evidence type="ECO:0000313" key="5">
    <source>
        <dbReference type="Proteomes" id="UP000620075"/>
    </source>
</evidence>
<dbReference type="AlphaFoldDB" id="A0A934KCW4"/>
<protein>
    <submittedName>
        <fullName evidence="4">RNA polymerase sigma factor</fullName>
    </submittedName>
</protein>
<dbReference type="Proteomes" id="UP000620075">
    <property type="component" value="Unassembled WGS sequence"/>
</dbReference>
<evidence type="ECO:0000259" key="3">
    <source>
        <dbReference type="Pfam" id="PF20239"/>
    </source>
</evidence>
<dbReference type="SUPFAM" id="SSF88659">
    <property type="entry name" value="Sigma3 and sigma4 domains of RNA polymerase sigma factors"/>
    <property type="match status" value="1"/>
</dbReference>
<dbReference type="SUPFAM" id="SSF88946">
    <property type="entry name" value="Sigma2 domain of RNA polymerase sigma factors"/>
    <property type="match status" value="1"/>
</dbReference>
<dbReference type="InterPro" id="IPR007627">
    <property type="entry name" value="RNA_pol_sigma70_r2"/>
</dbReference>
<dbReference type="GO" id="GO:0003677">
    <property type="term" value="F:DNA binding"/>
    <property type="evidence" value="ECO:0007669"/>
    <property type="project" value="InterPro"/>
</dbReference>
<dbReference type="InterPro" id="IPR046531">
    <property type="entry name" value="DUF6596"/>
</dbReference>
<gene>
    <name evidence="4" type="ORF">JF888_08110</name>
</gene>
<organism evidence="4 5">
    <name type="scientific">Candidatus Dormiibacter inghamiae</name>
    <dbReference type="NCBI Taxonomy" id="3127013"/>
    <lineage>
        <taxon>Bacteria</taxon>
        <taxon>Bacillati</taxon>
        <taxon>Candidatus Dormiibacterota</taxon>
        <taxon>Candidatus Dormibacteria</taxon>
        <taxon>Candidatus Dormibacterales</taxon>
        <taxon>Candidatus Dormibacteraceae</taxon>
        <taxon>Candidatus Dormiibacter</taxon>
    </lineage>
</organism>
<proteinExistence type="predicted"/>
<dbReference type="Gene3D" id="1.10.1740.10">
    <property type="match status" value="1"/>
</dbReference>
<evidence type="ECO:0000259" key="2">
    <source>
        <dbReference type="Pfam" id="PF08281"/>
    </source>
</evidence>
<dbReference type="PANTHER" id="PTHR47756">
    <property type="entry name" value="BLL6612 PROTEIN-RELATED"/>
    <property type="match status" value="1"/>
</dbReference>
<evidence type="ECO:0000259" key="1">
    <source>
        <dbReference type="Pfam" id="PF04542"/>
    </source>
</evidence>
<dbReference type="Gene3D" id="1.25.40.10">
    <property type="entry name" value="Tetratricopeptide repeat domain"/>
    <property type="match status" value="1"/>
</dbReference>
<dbReference type="GO" id="GO:0016987">
    <property type="term" value="F:sigma factor activity"/>
    <property type="evidence" value="ECO:0007669"/>
    <property type="project" value="InterPro"/>
</dbReference>
<dbReference type="SUPFAM" id="SSF48452">
    <property type="entry name" value="TPR-like"/>
    <property type="match status" value="1"/>
</dbReference>
<dbReference type="Pfam" id="PF20239">
    <property type="entry name" value="DUF6596"/>
    <property type="match status" value="1"/>
</dbReference>
<dbReference type="InterPro" id="IPR013249">
    <property type="entry name" value="RNA_pol_sigma70_r4_t2"/>
</dbReference>
<evidence type="ECO:0000313" key="4">
    <source>
        <dbReference type="EMBL" id="MBJ7603134.1"/>
    </source>
</evidence>
<dbReference type="InterPro" id="IPR011990">
    <property type="entry name" value="TPR-like_helical_dom_sf"/>
</dbReference>
<sequence length="420" mass="46610">MSSSGSATSSEVSLERVFREEAGRLTASLVRLLGDFDLAEDLVSEALLEALEHWPKDGMPERPGAWLLTTARRKGLDRLRRDAKQREKLALIGALPERPRREADDRLRLIFTCCHPALNRAAQVALTLRAVVGLTTPEIARAYLLPEPTLAKRIVRAKRKIVDAGIPYRVPGPDDLRPRLDEVLTVLYVVFSEGHLATGGDAPIRHDLARDAEWLAELVVRLLPDEPEPLGLLALIRLHLARWSARLDGQGRLVLLEHQDRSLWDRRAIAEAVRLIHRAAALHRLGPYQVQAAIAAVHCEAPTWEETDWREIFGLYTMLLALDPSPVVRLNRAIARSHVEGPGKALAEIDEVRDRLDHYHLFHATRAVLLRDLGREAEAVTAGRRASALTTNSAEQALIERRLAGDVDSLANAGKVVDGA</sequence>
<dbReference type="PANTHER" id="PTHR47756:SF2">
    <property type="entry name" value="BLL6612 PROTEIN"/>
    <property type="match status" value="1"/>
</dbReference>
<comment type="caution">
    <text evidence="4">The sequence shown here is derived from an EMBL/GenBank/DDBJ whole genome shotgun (WGS) entry which is preliminary data.</text>
</comment>
<dbReference type="Pfam" id="PF08281">
    <property type="entry name" value="Sigma70_r4_2"/>
    <property type="match status" value="1"/>
</dbReference>